<keyword evidence="2" id="KW-1133">Transmembrane helix</keyword>
<feature type="region of interest" description="Disordered" evidence="1">
    <location>
        <begin position="210"/>
        <end position="273"/>
    </location>
</feature>
<evidence type="ECO:0000313" key="4">
    <source>
        <dbReference type="Proteomes" id="UP000813385"/>
    </source>
</evidence>
<feature type="region of interest" description="Disordered" evidence="1">
    <location>
        <begin position="1"/>
        <end position="194"/>
    </location>
</feature>
<feature type="compositionally biased region" description="Basic and acidic residues" evidence="1">
    <location>
        <begin position="221"/>
        <end position="234"/>
    </location>
</feature>
<dbReference type="EMBL" id="JAGPXD010000001">
    <property type="protein sequence ID" value="KAH7375368.1"/>
    <property type="molecule type" value="Genomic_DNA"/>
</dbReference>
<evidence type="ECO:0000256" key="2">
    <source>
        <dbReference type="SAM" id="Phobius"/>
    </source>
</evidence>
<gene>
    <name evidence="3" type="ORF">B0T11DRAFT_8763</name>
</gene>
<dbReference type="AlphaFoldDB" id="A0A8K0TN80"/>
<feature type="transmembrane region" description="Helical" evidence="2">
    <location>
        <begin position="297"/>
        <end position="319"/>
    </location>
</feature>
<evidence type="ECO:0000256" key="1">
    <source>
        <dbReference type="SAM" id="MobiDB-lite"/>
    </source>
</evidence>
<feature type="region of interest" description="Disordered" evidence="1">
    <location>
        <begin position="963"/>
        <end position="994"/>
    </location>
</feature>
<proteinExistence type="predicted"/>
<protein>
    <submittedName>
        <fullName evidence="3">Uncharacterized protein</fullName>
    </submittedName>
</protein>
<keyword evidence="2" id="KW-0812">Transmembrane</keyword>
<reference evidence="3" key="1">
    <citation type="journal article" date="2021" name="Nat. Commun.">
        <title>Genetic determinants of endophytism in the Arabidopsis root mycobiome.</title>
        <authorList>
            <person name="Mesny F."/>
            <person name="Miyauchi S."/>
            <person name="Thiergart T."/>
            <person name="Pickel B."/>
            <person name="Atanasova L."/>
            <person name="Karlsson M."/>
            <person name="Huettel B."/>
            <person name="Barry K.W."/>
            <person name="Haridas S."/>
            <person name="Chen C."/>
            <person name="Bauer D."/>
            <person name="Andreopoulos W."/>
            <person name="Pangilinan J."/>
            <person name="LaButti K."/>
            <person name="Riley R."/>
            <person name="Lipzen A."/>
            <person name="Clum A."/>
            <person name="Drula E."/>
            <person name="Henrissat B."/>
            <person name="Kohler A."/>
            <person name="Grigoriev I.V."/>
            <person name="Martin F.M."/>
            <person name="Hacquard S."/>
        </authorList>
    </citation>
    <scope>NUCLEOTIDE SEQUENCE</scope>
    <source>
        <strain evidence="3">MPI-CAGE-AT-0016</strain>
    </source>
</reference>
<evidence type="ECO:0000313" key="3">
    <source>
        <dbReference type="EMBL" id="KAH7375368.1"/>
    </source>
</evidence>
<dbReference type="OrthoDB" id="4721035at2759"/>
<feature type="compositionally biased region" description="Low complexity" evidence="1">
    <location>
        <begin position="1"/>
        <end position="15"/>
    </location>
</feature>
<dbReference type="Proteomes" id="UP000813385">
    <property type="component" value="Unassembled WGS sequence"/>
</dbReference>
<comment type="caution">
    <text evidence="3">The sequence shown here is derived from an EMBL/GenBank/DDBJ whole genome shotgun (WGS) entry which is preliminary data.</text>
</comment>
<feature type="transmembrane region" description="Helical" evidence="2">
    <location>
        <begin position="880"/>
        <end position="901"/>
    </location>
</feature>
<name>A0A8K0TN80_9PEZI</name>
<feature type="compositionally biased region" description="Basic and acidic residues" evidence="1">
    <location>
        <begin position="56"/>
        <end position="65"/>
    </location>
</feature>
<feature type="transmembrane region" description="Helical" evidence="2">
    <location>
        <begin position="339"/>
        <end position="365"/>
    </location>
</feature>
<sequence>MADPSSNPSGLNSSSDKGLHPVPEIDESAVPLNTSFSSSASWSPPPSARAPAQSFFRREAYHRVPSDGAVDLSSLDGRYSPGPLSQDPLSTSFSESNYFSPHDGAGGNGRNKRWSIPRVPVGSKMSSPSPDTPRSFHGLMDTPNIGPQSPDPAAALPRAMTTGPLPPPPQKAGLFGSFFKRKPRSPAATRSPQPSLKEWFRGAWLFSPPEQAPRHNAGHFRPGEMPHYSHDHTHPSAGPGSYDQVRMENLDRVNGGRAPGPHGDEDDDDDKPLHARYTQAPHYCDAHRDVHANRVSWLSVSVMAMSLYSTALSCMWFIVAVVQPRWGRSISTSGAINPATASVVCTLFAKTIEMSFVTVFITFLGQVLTRRSFVKKAQGMTLAEMTMRNWVIQPGSLITHWKTIPYAGLTFLGVISLIATVAATFYTTASDAMVTPKIKFGDWEKTVLEGRIKFTYANPLAVSKSCTTPLRDMDPAEAGGACLNVQYSGQSYRNLLSFLNTWDDIKTNGTSMETELSKRPVGTSLLYDNTTMTSAWIETEHSNVTRLHEEYERVINNVTLAMPHPGVYDAATDPVNGILQPDDLADVGEYAIKAGVVSPAVNVLCVNMSEDELEPLVYTAWENANVTNTTVAGQTIGHVNWHEEVPAMGKDEYLNRTVVDDIFRWGPEHQRRPPVFQLYPADFNILTNSSHYSPHAEWKQPRRDALYMLMKSAAIPDYTLCELRSWLSPNCSTHFNISGISGAHLRAHCEDENDPDSYRRSHPADTAWGAPDADWANLATQWHLSMDLNGGAYNNKASNARILTQLVLGGPTMPTLMPTMAEALAVLASSTLTIASLGTPYRHWWSYPAVELTPGMHEAFNASIRTQEYTSSHTFAWQNVFYVVLFIVFAINVFCLVYLLLGSGMVTDYTDPQNLFALAVNSPPSAQLGGCCGGVSGSRAWMVPWRVGYSRSANHYFFEPASEDGSAGARGGAQDRSETTQSERYYEGVGEGGVKRSSYKRLSTSRTWL</sequence>
<accession>A0A8K0TN80</accession>
<keyword evidence="4" id="KW-1185">Reference proteome</keyword>
<keyword evidence="2" id="KW-0472">Membrane</keyword>
<feature type="compositionally biased region" description="Polar residues" evidence="1">
    <location>
        <begin position="87"/>
        <end position="99"/>
    </location>
</feature>
<feature type="transmembrane region" description="Helical" evidence="2">
    <location>
        <begin position="406"/>
        <end position="426"/>
    </location>
</feature>
<organism evidence="3 4">
    <name type="scientific">Plectosphaerella cucumerina</name>
    <dbReference type="NCBI Taxonomy" id="40658"/>
    <lineage>
        <taxon>Eukaryota</taxon>
        <taxon>Fungi</taxon>
        <taxon>Dikarya</taxon>
        <taxon>Ascomycota</taxon>
        <taxon>Pezizomycotina</taxon>
        <taxon>Sordariomycetes</taxon>
        <taxon>Hypocreomycetidae</taxon>
        <taxon>Glomerellales</taxon>
        <taxon>Plectosphaerellaceae</taxon>
        <taxon>Plectosphaerella</taxon>
    </lineage>
</organism>